<proteinExistence type="predicted"/>
<keyword evidence="2" id="KW-0731">Sigma factor</keyword>
<dbReference type="EMBL" id="JACXAE010000017">
    <property type="protein sequence ID" value="MBD2771322.1"/>
    <property type="molecule type" value="Genomic_DNA"/>
</dbReference>
<dbReference type="Proteomes" id="UP000629098">
    <property type="component" value="Unassembled WGS sequence"/>
</dbReference>
<dbReference type="PANTHER" id="PTHR30385">
    <property type="entry name" value="SIGMA FACTOR F FLAGELLAR"/>
    <property type="match status" value="1"/>
</dbReference>
<evidence type="ECO:0000256" key="3">
    <source>
        <dbReference type="ARBA" id="ARBA00023125"/>
    </source>
</evidence>
<evidence type="ECO:0000313" key="6">
    <source>
        <dbReference type="EMBL" id="MBD2771322.1"/>
    </source>
</evidence>
<dbReference type="GO" id="GO:0006352">
    <property type="term" value="P:DNA-templated transcription initiation"/>
    <property type="evidence" value="ECO:0007669"/>
    <property type="project" value="InterPro"/>
</dbReference>
<protein>
    <submittedName>
        <fullName evidence="6">Sigma-70 family RNA polymerase sigma factor</fullName>
    </submittedName>
</protein>
<organism evidence="6 7">
    <name type="scientific">Iningainema tapete BLCC-T55</name>
    <dbReference type="NCBI Taxonomy" id="2748662"/>
    <lineage>
        <taxon>Bacteria</taxon>
        <taxon>Bacillati</taxon>
        <taxon>Cyanobacteriota</taxon>
        <taxon>Cyanophyceae</taxon>
        <taxon>Nostocales</taxon>
        <taxon>Scytonemataceae</taxon>
        <taxon>Iningainema tapete</taxon>
    </lineage>
</organism>
<reference evidence="6" key="1">
    <citation type="submission" date="2020-09" db="EMBL/GenBank/DDBJ databases">
        <title>Iningainema tapete sp. nov. (Scytonemataceae, Cyanobacteria) from greenhouses in central Florida (USA) produces two types of nodularin with biosynthetic potential for microcystin-LR and anabaenopeptins.</title>
        <authorList>
            <person name="Berthold D.E."/>
            <person name="Lefler F.W."/>
            <person name="Huang I.-S."/>
            <person name="Abdulla H."/>
            <person name="Zimba P.V."/>
            <person name="Laughinghouse H.D. IV."/>
        </authorList>
    </citation>
    <scope>NUCLEOTIDE SEQUENCE</scope>
    <source>
        <strain evidence="6">BLCCT55</strain>
    </source>
</reference>
<dbReference type="InterPro" id="IPR014284">
    <property type="entry name" value="RNA_pol_sigma-70_dom"/>
</dbReference>
<dbReference type="InterPro" id="IPR013325">
    <property type="entry name" value="RNA_pol_sigma_r2"/>
</dbReference>
<dbReference type="CDD" id="cd06171">
    <property type="entry name" value="Sigma70_r4"/>
    <property type="match status" value="1"/>
</dbReference>
<dbReference type="GO" id="GO:0003677">
    <property type="term" value="F:DNA binding"/>
    <property type="evidence" value="ECO:0007669"/>
    <property type="project" value="UniProtKB-KW"/>
</dbReference>
<dbReference type="NCBIfam" id="TIGR02937">
    <property type="entry name" value="sigma70-ECF"/>
    <property type="match status" value="1"/>
</dbReference>
<accession>A0A8J6XJB2</accession>
<dbReference type="AlphaFoldDB" id="A0A8J6XJB2"/>
<evidence type="ECO:0000256" key="2">
    <source>
        <dbReference type="ARBA" id="ARBA00023082"/>
    </source>
</evidence>
<dbReference type="InterPro" id="IPR007630">
    <property type="entry name" value="RNA_pol_sigma70_r4"/>
</dbReference>
<keyword evidence="4" id="KW-0804">Transcription</keyword>
<evidence type="ECO:0000313" key="7">
    <source>
        <dbReference type="Proteomes" id="UP000629098"/>
    </source>
</evidence>
<keyword evidence="1" id="KW-0805">Transcription regulation</keyword>
<name>A0A8J6XJB2_9CYAN</name>
<keyword evidence="3" id="KW-0238">DNA-binding</keyword>
<keyword evidence="7" id="KW-1185">Reference proteome</keyword>
<evidence type="ECO:0000256" key="4">
    <source>
        <dbReference type="ARBA" id="ARBA00023163"/>
    </source>
</evidence>
<feature type="domain" description="RNA polymerase sigma-70 region 4" evidence="5">
    <location>
        <begin position="308"/>
        <end position="351"/>
    </location>
</feature>
<evidence type="ECO:0000256" key="1">
    <source>
        <dbReference type="ARBA" id="ARBA00023015"/>
    </source>
</evidence>
<dbReference type="SUPFAM" id="SSF88659">
    <property type="entry name" value="Sigma3 and sigma4 domains of RNA polymerase sigma factors"/>
    <property type="match status" value="1"/>
</dbReference>
<comment type="caution">
    <text evidence="6">The sequence shown here is derived from an EMBL/GenBank/DDBJ whole genome shotgun (WGS) entry which is preliminary data.</text>
</comment>
<dbReference type="Pfam" id="PF04545">
    <property type="entry name" value="Sigma70_r4"/>
    <property type="match status" value="1"/>
</dbReference>
<dbReference type="SUPFAM" id="SSF88946">
    <property type="entry name" value="Sigma2 domain of RNA polymerase sigma factors"/>
    <property type="match status" value="1"/>
</dbReference>
<gene>
    <name evidence="6" type="ORF">ICL16_04090</name>
</gene>
<dbReference type="InterPro" id="IPR036388">
    <property type="entry name" value="WH-like_DNA-bd_sf"/>
</dbReference>
<dbReference type="RefSeq" id="WP_190825619.1">
    <property type="nucleotide sequence ID" value="NZ_CAWPPI010000017.1"/>
</dbReference>
<dbReference type="PANTHER" id="PTHR30385:SF7">
    <property type="entry name" value="RNA POLYMERASE SIGMA FACTOR FLIA"/>
    <property type="match status" value="1"/>
</dbReference>
<dbReference type="Gene3D" id="1.10.10.10">
    <property type="entry name" value="Winged helix-like DNA-binding domain superfamily/Winged helix DNA-binding domain"/>
    <property type="match status" value="1"/>
</dbReference>
<evidence type="ECO:0000259" key="5">
    <source>
        <dbReference type="Pfam" id="PF04545"/>
    </source>
</evidence>
<sequence length="399" mass="47158">MRPRLKIAEMFSTFAHFDYNSDARWSTDNKLRRSIENCLSKSSSPESDQFWSLYWYKIWRNNAENLAFMHLSAYLQEPCYWAAKNIMKKFYSTKYELADYFQMGIAEVQKICNGFKPEKNVNLKTYATIAFLSLLKEILRQRQDVHICTDWALLRKVTKKRFVEALVSAGLTSEEIARYKLAWKCFQALYIQQHAGGIERLPEPSRKLWSEIANLYNRERQSQLVSASRELDGEMVEQWLRKTATWIRSYLYPTVDSLDVPKPGSNSPGHWDLPELTSESLMTELIAQENTQESQNRREEIHNFLLAALKQLTPELREVLQMYYQQDLTQQEIARRLGKDQVWVSRKLSKSRKILLEELTKWEQKSEKSQQGVNVSPDPNLLKDRSDALEEWLRVRKWF</sequence>
<dbReference type="InterPro" id="IPR013324">
    <property type="entry name" value="RNA_pol_sigma_r3/r4-like"/>
</dbReference>
<dbReference type="GO" id="GO:0016987">
    <property type="term" value="F:sigma factor activity"/>
    <property type="evidence" value="ECO:0007669"/>
    <property type="project" value="UniProtKB-KW"/>
</dbReference>